<dbReference type="EMBL" id="JAANBB010000168">
    <property type="protein sequence ID" value="KAF7547759.1"/>
    <property type="molecule type" value="Genomic_DNA"/>
</dbReference>
<keyword evidence="2" id="KW-1185">Reference proteome</keyword>
<dbReference type="Proteomes" id="UP000722485">
    <property type="component" value="Unassembled WGS sequence"/>
</dbReference>
<comment type="caution">
    <text evidence="1">The sequence shown here is derived from an EMBL/GenBank/DDBJ whole genome shotgun (WGS) entry which is preliminary data.</text>
</comment>
<proteinExistence type="predicted"/>
<reference evidence="1" key="1">
    <citation type="submission" date="2020-03" db="EMBL/GenBank/DDBJ databases">
        <title>Draft Genome Sequence of Cylindrodendrum hubeiense.</title>
        <authorList>
            <person name="Buettner E."/>
            <person name="Kellner H."/>
        </authorList>
    </citation>
    <scope>NUCLEOTIDE SEQUENCE</scope>
    <source>
        <strain evidence="1">IHI 201604</strain>
    </source>
</reference>
<organism evidence="1 2">
    <name type="scientific">Cylindrodendrum hubeiense</name>
    <dbReference type="NCBI Taxonomy" id="595255"/>
    <lineage>
        <taxon>Eukaryota</taxon>
        <taxon>Fungi</taxon>
        <taxon>Dikarya</taxon>
        <taxon>Ascomycota</taxon>
        <taxon>Pezizomycotina</taxon>
        <taxon>Sordariomycetes</taxon>
        <taxon>Hypocreomycetidae</taxon>
        <taxon>Hypocreales</taxon>
        <taxon>Nectriaceae</taxon>
        <taxon>Cylindrodendrum</taxon>
    </lineage>
</organism>
<accession>A0A9P5LF93</accession>
<dbReference type="OrthoDB" id="5100673at2759"/>
<gene>
    <name evidence="1" type="ORF">G7Z17_g7501</name>
</gene>
<evidence type="ECO:0000313" key="2">
    <source>
        <dbReference type="Proteomes" id="UP000722485"/>
    </source>
</evidence>
<protein>
    <submittedName>
        <fullName evidence="1">Uncharacterized protein</fullName>
    </submittedName>
</protein>
<sequence length="157" mass="18122">MTSKDYVSIPHREMKSPLYPGQVFATPWVGDNPTLAQRRGYMKAFYGWMSPQAGLDEFFARTRVICERVTAERLVKLGWSEVPLEYFEYTVDKRVWNGFWFGLEIRPIWPWPSKPSLTVGPGEAYSPTFARLRETILAAERDEAAEILLTLAKVKDE</sequence>
<evidence type="ECO:0000313" key="1">
    <source>
        <dbReference type="EMBL" id="KAF7547759.1"/>
    </source>
</evidence>
<dbReference type="AlphaFoldDB" id="A0A9P5LF93"/>
<name>A0A9P5LF93_9HYPO</name>